<dbReference type="EMBL" id="HADW01010584">
    <property type="protein sequence ID" value="SBP11984.1"/>
    <property type="molecule type" value="Transcribed_RNA"/>
</dbReference>
<dbReference type="GO" id="GO:0019205">
    <property type="term" value="F:nucleobase-containing compound kinase activity"/>
    <property type="evidence" value="ECO:0007669"/>
    <property type="project" value="InterPro"/>
</dbReference>
<sequence>MIKLLLGFFLFFCLCVCWYRWIPDRCSGPVPATLVLQAVKQRLSRVDCSSRGWVLHGFPCNWHQAKCLQGFQHQPNRVFFLEVTDQVCLDRTTLRATDRVSGERYHTVTRPAQTVEVQHRLQAAPDDSLEVMLERLKRYRTESADLQSVFPDAVHIDAVQKSHNVFEALERRLNTN</sequence>
<dbReference type="GO" id="GO:0006139">
    <property type="term" value="P:nucleobase-containing compound metabolic process"/>
    <property type="evidence" value="ECO:0007669"/>
    <property type="project" value="InterPro"/>
</dbReference>
<dbReference type="Pfam" id="PF00406">
    <property type="entry name" value="ADK"/>
    <property type="match status" value="1"/>
</dbReference>
<dbReference type="AlphaFoldDB" id="A0A1A7X2F6"/>
<proteinExistence type="predicted"/>
<evidence type="ECO:0000256" key="3">
    <source>
        <dbReference type="ARBA" id="ARBA00022777"/>
    </source>
</evidence>
<keyword evidence="4" id="KW-0732">Signal</keyword>
<keyword evidence="1" id="KW-0808">Transferase</keyword>
<dbReference type="InterPro" id="IPR000850">
    <property type="entry name" value="Adenylat/UMP-CMP_kin"/>
</dbReference>
<keyword evidence="2" id="KW-0547">Nucleotide-binding</keyword>
<dbReference type="Gene3D" id="3.40.50.300">
    <property type="entry name" value="P-loop containing nucleotide triphosphate hydrolases"/>
    <property type="match status" value="1"/>
</dbReference>
<evidence type="ECO:0000313" key="5">
    <source>
        <dbReference type="EMBL" id="SBP11984.1"/>
    </source>
</evidence>
<accession>A0A1A7X2F6</accession>
<evidence type="ECO:0000256" key="2">
    <source>
        <dbReference type="ARBA" id="ARBA00022741"/>
    </source>
</evidence>
<dbReference type="SUPFAM" id="SSF52540">
    <property type="entry name" value="P-loop containing nucleoside triphosphate hydrolases"/>
    <property type="match status" value="1"/>
</dbReference>
<dbReference type="PANTHER" id="PTHR23359">
    <property type="entry name" value="NUCLEOTIDE KINASE"/>
    <property type="match status" value="1"/>
</dbReference>
<name>A0A1A7X2F6_9TELE</name>
<feature type="chain" id="PRO_5008362802" evidence="4">
    <location>
        <begin position="20"/>
        <end position="176"/>
    </location>
</feature>
<gene>
    <name evidence="5" type="primary">AK8</name>
</gene>
<evidence type="ECO:0000256" key="4">
    <source>
        <dbReference type="SAM" id="SignalP"/>
    </source>
</evidence>
<protein>
    <submittedName>
        <fullName evidence="5">Adenylate kinase 8</fullName>
    </submittedName>
</protein>
<reference evidence="5" key="1">
    <citation type="submission" date="2016-05" db="EMBL/GenBank/DDBJ databases">
        <authorList>
            <person name="Lavstsen T."/>
            <person name="Jespersen J.S."/>
        </authorList>
    </citation>
    <scope>NUCLEOTIDE SEQUENCE</scope>
    <source>
        <tissue evidence="5">Brain</tissue>
    </source>
</reference>
<keyword evidence="3 5" id="KW-0418">Kinase</keyword>
<dbReference type="InterPro" id="IPR027417">
    <property type="entry name" value="P-loop_NTPase"/>
</dbReference>
<dbReference type="GO" id="GO:0005524">
    <property type="term" value="F:ATP binding"/>
    <property type="evidence" value="ECO:0007669"/>
    <property type="project" value="InterPro"/>
</dbReference>
<evidence type="ECO:0000256" key="1">
    <source>
        <dbReference type="ARBA" id="ARBA00022679"/>
    </source>
</evidence>
<organism evidence="5">
    <name type="scientific">Iconisemion striatum</name>
    <dbReference type="NCBI Taxonomy" id="60296"/>
    <lineage>
        <taxon>Eukaryota</taxon>
        <taxon>Metazoa</taxon>
        <taxon>Chordata</taxon>
        <taxon>Craniata</taxon>
        <taxon>Vertebrata</taxon>
        <taxon>Euteleostomi</taxon>
        <taxon>Actinopterygii</taxon>
        <taxon>Neopterygii</taxon>
        <taxon>Teleostei</taxon>
        <taxon>Neoteleostei</taxon>
        <taxon>Acanthomorphata</taxon>
        <taxon>Ovalentaria</taxon>
        <taxon>Atherinomorphae</taxon>
        <taxon>Cyprinodontiformes</taxon>
        <taxon>Nothobranchiidae</taxon>
        <taxon>Iconisemion</taxon>
    </lineage>
</organism>
<reference evidence="5" key="2">
    <citation type="submission" date="2016-06" db="EMBL/GenBank/DDBJ databases">
        <title>The genome of a short-lived fish provides insights into sex chromosome evolution and the genetic control of aging.</title>
        <authorList>
            <person name="Reichwald K."/>
            <person name="Felder M."/>
            <person name="Petzold A."/>
            <person name="Koch P."/>
            <person name="Groth M."/>
            <person name="Platzer M."/>
        </authorList>
    </citation>
    <scope>NUCLEOTIDE SEQUENCE</scope>
    <source>
        <tissue evidence="5">Brain</tissue>
    </source>
</reference>
<feature type="signal peptide" evidence="4">
    <location>
        <begin position="1"/>
        <end position="19"/>
    </location>
</feature>